<keyword evidence="2" id="KW-1185">Reference proteome</keyword>
<proteinExistence type="predicted"/>
<name>A0AAN8ZVB2_HALRR</name>
<dbReference type="Proteomes" id="UP001381693">
    <property type="component" value="Unassembled WGS sequence"/>
</dbReference>
<dbReference type="AlphaFoldDB" id="A0AAN8ZVB2"/>
<comment type="caution">
    <text evidence="1">The sequence shown here is derived from an EMBL/GenBank/DDBJ whole genome shotgun (WGS) entry which is preliminary data.</text>
</comment>
<dbReference type="EMBL" id="JAXCGZ010020881">
    <property type="protein sequence ID" value="KAK7063310.1"/>
    <property type="molecule type" value="Genomic_DNA"/>
</dbReference>
<protein>
    <submittedName>
        <fullName evidence="1">Uncharacterized protein</fullName>
    </submittedName>
</protein>
<evidence type="ECO:0000313" key="1">
    <source>
        <dbReference type="EMBL" id="KAK7063310.1"/>
    </source>
</evidence>
<gene>
    <name evidence="1" type="ORF">SK128_005529</name>
</gene>
<sequence length="72" mass="8418">MQHPRRVNNFITRLREPEMPSSPISLQVFRLVRAVGPSKSYRAPVHRKLQLLINSPEAKHQISCRKTFAYFS</sequence>
<accession>A0AAN8ZVB2</accession>
<organism evidence="1 2">
    <name type="scientific">Halocaridina rubra</name>
    <name type="common">Hawaiian red shrimp</name>
    <dbReference type="NCBI Taxonomy" id="373956"/>
    <lineage>
        <taxon>Eukaryota</taxon>
        <taxon>Metazoa</taxon>
        <taxon>Ecdysozoa</taxon>
        <taxon>Arthropoda</taxon>
        <taxon>Crustacea</taxon>
        <taxon>Multicrustacea</taxon>
        <taxon>Malacostraca</taxon>
        <taxon>Eumalacostraca</taxon>
        <taxon>Eucarida</taxon>
        <taxon>Decapoda</taxon>
        <taxon>Pleocyemata</taxon>
        <taxon>Caridea</taxon>
        <taxon>Atyoidea</taxon>
        <taxon>Atyidae</taxon>
        <taxon>Halocaridina</taxon>
    </lineage>
</organism>
<evidence type="ECO:0000313" key="2">
    <source>
        <dbReference type="Proteomes" id="UP001381693"/>
    </source>
</evidence>
<reference evidence="1 2" key="1">
    <citation type="submission" date="2023-11" db="EMBL/GenBank/DDBJ databases">
        <title>Halocaridina rubra genome assembly.</title>
        <authorList>
            <person name="Smith C."/>
        </authorList>
    </citation>
    <scope>NUCLEOTIDE SEQUENCE [LARGE SCALE GENOMIC DNA]</scope>
    <source>
        <strain evidence="1">EP-1</strain>
        <tissue evidence="1">Whole</tissue>
    </source>
</reference>